<dbReference type="RefSeq" id="WP_270025581.1">
    <property type="nucleotide sequence ID" value="NZ_JAPDDP010000020.1"/>
</dbReference>
<dbReference type="PANTHER" id="PTHR31891:SF1">
    <property type="entry name" value="FORMAMIDASE C869.04-RELATED"/>
    <property type="match status" value="1"/>
</dbReference>
<name>A0A9X3NA55_9ACTN</name>
<dbReference type="EMBL" id="JAPDDP010000020">
    <property type="protein sequence ID" value="MDA0181269.1"/>
    <property type="molecule type" value="Genomic_DNA"/>
</dbReference>
<dbReference type="InterPro" id="IPR004304">
    <property type="entry name" value="FmdA_AmdA"/>
</dbReference>
<proteinExistence type="predicted"/>
<dbReference type="Gene3D" id="2.60.120.580">
    <property type="entry name" value="Acetamidase/Formamidase-like domains"/>
    <property type="match status" value="2"/>
</dbReference>
<dbReference type="SUPFAM" id="SSF141130">
    <property type="entry name" value="Acetamidase/Formamidase-like"/>
    <property type="match status" value="1"/>
</dbReference>
<dbReference type="Pfam" id="PF03069">
    <property type="entry name" value="FmdA_AmdA"/>
    <property type="match status" value="1"/>
</dbReference>
<sequence>MAIQDTSTTRRTLIVDTFTDGVLGPEVEMLGPVADGGHIVWNSTPGCWGPMITPAIRGGHEVCTPVAVEGAEPGDGIAIRIKDIAVTSRATASGNDQAMEGRFNGDPYCAAVCPGCGAEWPETRLDGIGETAVRCVVCGADATPFTFTNGYTLAFDGKLGLSVDSARAEEIARDAAAYAQLPDNSAQNPILTFAPSDLVGVVARMRPFLGQLGTTPSATMPDSHNAGDFGAFLVGAPHKFAMDAQALQQHKTDGHLDIDAVRAGAILVCPVKVPGGGVYLGDMHAMQGDGEIAGHTADVAGTVTLQVEVLKGLGIDGPVLFPVLEDLPFLARPLTADERARALALAEREGVAAIEESLPISVIGTGPDLNSAIDNGLARAAALLGMSVPEVMNRATITGAIEIGRAPGVVQVTFRAPLPALEAAGLLGYAMEQYGS</sequence>
<dbReference type="Proteomes" id="UP001147653">
    <property type="component" value="Unassembled WGS sequence"/>
</dbReference>
<gene>
    <name evidence="1" type="ORF">OJ997_13255</name>
</gene>
<evidence type="ECO:0000313" key="1">
    <source>
        <dbReference type="EMBL" id="MDA0181269.1"/>
    </source>
</evidence>
<protein>
    <submittedName>
        <fullName evidence="1">Acetamidase/formamidase family protein</fullName>
    </submittedName>
</protein>
<dbReference type="AlphaFoldDB" id="A0A9X3NA55"/>
<accession>A0A9X3NA55</accession>
<comment type="caution">
    <text evidence="1">The sequence shown here is derived from an EMBL/GenBank/DDBJ whole genome shotgun (WGS) entry which is preliminary data.</text>
</comment>
<evidence type="ECO:0000313" key="2">
    <source>
        <dbReference type="Proteomes" id="UP001147653"/>
    </source>
</evidence>
<dbReference type="PANTHER" id="PTHR31891">
    <property type="entry name" value="FORMAMIDASE C869.04-RELATED"/>
    <property type="match status" value="1"/>
</dbReference>
<organism evidence="1 2">
    <name type="scientific">Solirubrobacter phytolaccae</name>
    <dbReference type="NCBI Taxonomy" id="1404360"/>
    <lineage>
        <taxon>Bacteria</taxon>
        <taxon>Bacillati</taxon>
        <taxon>Actinomycetota</taxon>
        <taxon>Thermoleophilia</taxon>
        <taxon>Solirubrobacterales</taxon>
        <taxon>Solirubrobacteraceae</taxon>
        <taxon>Solirubrobacter</taxon>
    </lineage>
</organism>
<dbReference type="GO" id="GO:0016811">
    <property type="term" value="F:hydrolase activity, acting on carbon-nitrogen (but not peptide) bonds, in linear amides"/>
    <property type="evidence" value="ECO:0007669"/>
    <property type="project" value="InterPro"/>
</dbReference>
<keyword evidence="2" id="KW-1185">Reference proteome</keyword>
<reference evidence="1" key="1">
    <citation type="submission" date="2022-10" db="EMBL/GenBank/DDBJ databases">
        <title>The WGS of Solirubrobacter phytolaccae KCTC 29190.</title>
        <authorList>
            <person name="Jiang Z."/>
        </authorList>
    </citation>
    <scope>NUCLEOTIDE SEQUENCE</scope>
    <source>
        <strain evidence="1">KCTC 29190</strain>
    </source>
</reference>